<protein>
    <submittedName>
        <fullName evidence="1">Uncharacterized protein</fullName>
    </submittedName>
</protein>
<name>A0A3B1CW76_9ZZZZ</name>
<gene>
    <name evidence="1" type="ORF">MNBD_NITROSPINAE05-933</name>
</gene>
<dbReference type="EMBL" id="UOGG01000051">
    <property type="protein sequence ID" value="VAX28124.1"/>
    <property type="molecule type" value="Genomic_DNA"/>
</dbReference>
<reference evidence="1" key="1">
    <citation type="submission" date="2018-06" db="EMBL/GenBank/DDBJ databases">
        <authorList>
            <person name="Zhirakovskaya E."/>
        </authorList>
    </citation>
    <scope>NUCLEOTIDE SEQUENCE</scope>
</reference>
<evidence type="ECO:0000313" key="1">
    <source>
        <dbReference type="EMBL" id="VAX28124.1"/>
    </source>
</evidence>
<organism evidence="1">
    <name type="scientific">hydrothermal vent metagenome</name>
    <dbReference type="NCBI Taxonomy" id="652676"/>
    <lineage>
        <taxon>unclassified sequences</taxon>
        <taxon>metagenomes</taxon>
        <taxon>ecological metagenomes</taxon>
    </lineage>
</organism>
<dbReference type="AlphaFoldDB" id="A0A3B1CW76"/>
<sequence length="118" mass="12945">MPFLKIQNLKPGMTLADEVKSHSSRVLLPEGTVLTEKHILNLKAWGTAEVDIHANSMVGGSIPEAVSVDPEKLAKAKKEVGDLFYFSNQDHPAIAELMRLSCLNRLKKMPGMGHVDVI</sequence>
<proteinExistence type="predicted"/>
<accession>A0A3B1CW76</accession>